<feature type="compositionally biased region" description="Basic and acidic residues" evidence="1">
    <location>
        <begin position="44"/>
        <end position="73"/>
    </location>
</feature>
<feature type="compositionally biased region" description="Basic and acidic residues" evidence="1">
    <location>
        <begin position="1"/>
        <end position="12"/>
    </location>
</feature>
<protein>
    <submittedName>
        <fullName evidence="2">Uncharacterized protein</fullName>
    </submittedName>
</protein>
<sequence>MGIDGKAEDLRPSEASTNAGGAPEAGATPTQMQQGAGNPMAEPTGKETEGAKKDEGEAVLKKDPNDHSGEPMHMHNGSKPKNQAGGREGKTDNPDGQGHSNEEAGTGERWVKTTGLAAEGGDFDATKPGAGREADRLLEAKGIHKSEPGKPAESRHPDATAGTKERISIGDKIKNKLHIGSKDK</sequence>
<reference evidence="2 3" key="1">
    <citation type="journal article" date="2016" name="Nat. Commun.">
        <title>Ectomycorrhizal ecology is imprinted in the genome of the dominant symbiotic fungus Cenococcum geophilum.</title>
        <authorList>
            <consortium name="DOE Joint Genome Institute"/>
            <person name="Peter M."/>
            <person name="Kohler A."/>
            <person name="Ohm R.A."/>
            <person name="Kuo A."/>
            <person name="Krutzmann J."/>
            <person name="Morin E."/>
            <person name="Arend M."/>
            <person name="Barry K.W."/>
            <person name="Binder M."/>
            <person name="Choi C."/>
            <person name="Clum A."/>
            <person name="Copeland A."/>
            <person name="Grisel N."/>
            <person name="Haridas S."/>
            <person name="Kipfer T."/>
            <person name="LaButti K."/>
            <person name="Lindquist E."/>
            <person name="Lipzen A."/>
            <person name="Maire R."/>
            <person name="Meier B."/>
            <person name="Mihaltcheva S."/>
            <person name="Molinier V."/>
            <person name="Murat C."/>
            <person name="Poggeler S."/>
            <person name="Quandt C.A."/>
            <person name="Sperisen C."/>
            <person name="Tritt A."/>
            <person name="Tisserant E."/>
            <person name="Crous P.W."/>
            <person name="Henrissat B."/>
            <person name="Nehls U."/>
            <person name="Egli S."/>
            <person name="Spatafora J.W."/>
            <person name="Grigoriev I.V."/>
            <person name="Martin F.M."/>
        </authorList>
    </citation>
    <scope>NUCLEOTIDE SEQUENCE [LARGE SCALE GENOMIC DNA]</scope>
    <source>
        <strain evidence="2 3">CBS 459.81</strain>
    </source>
</reference>
<organism evidence="2 3">
    <name type="scientific">Lepidopterella palustris CBS 459.81</name>
    <dbReference type="NCBI Taxonomy" id="1314670"/>
    <lineage>
        <taxon>Eukaryota</taxon>
        <taxon>Fungi</taxon>
        <taxon>Dikarya</taxon>
        <taxon>Ascomycota</taxon>
        <taxon>Pezizomycotina</taxon>
        <taxon>Dothideomycetes</taxon>
        <taxon>Pleosporomycetidae</taxon>
        <taxon>Mytilinidiales</taxon>
        <taxon>Argynnaceae</taxon>
        <taxon>Lepidopterella</taxon>
    </lineage>
</organism>
<evidence type="ECO:0000313" key="2">
    <source>
        <dbReference type="EMBL" id="OCK74921.1"/>
    </source>
</evidence>
<feature type="region of interest" description="Disordered" evidence="1">
    <location>
        <begin position="1"/>
        <end position="184"/>
    </location>
</feature>
<accession>A0A8E2E0I2</accession>
<proteinExistence type="predicted"/>
<feature type="compositionally biased region" description="Low complexity" evidence="1">
    <location>
        <begin position="19"/>
        <end position="30"/>
    </location>
</feature>
<dbReference type="AlphaFoldDB" id="A0A8E2E0I2"/>
<dbReference type="EMBL" id="KV745392">
    <property type="protein sequence ID" value="OCK74921.1"/>
    <property type="molecule type" value="Genomic_DNA"/>
</dbReference>
<gene>
    <name evidence="2" type="ORF">K432DRAFT_362904</name>
</gene>
<evidence type="ECO:0000256" key="1">
    <source>
        <dbReference type="SAM" id="MobiDB-lite"/>
    </source>
</evidence>
<keyword evidence="3" id="KW-1185">Reference proteome</keyword>
<evidence type="ECO:0000313" key="3">
    <source>
        <dbReference type="Proteomes" id="UP000250266"/>
    </source>
</evidence>
<dbReference type="Proteomes" id="UP000250266">
    <property type="component" value="Unassembled WGS sequence"/>
</dbReference>
<feature type="compositionally biased region" description="Basic and acidic residues" evidence="1">
    <location>
        <begin position="130"/>
        <end position="184"/>
    </location>
</feature>
<dbReference type="OrthoDB" id="5388207at2759"/>
<name>A0A8E2E0I2_9PEZI</name>